<dbReference type="InterPro" id="IPR050902">
    <property type="entry name" value="ABC_Transporter_SBP"/>
</dbReference>
<evidence type="ECO:0000313" key="5">
    <source>
        <dbReference type="Proteomes" id="UP001268542"/>
    </source>
</evidence>
<keyword evidence="2" id="KW-0732">Signal</keyword>
<dbReference type="PANTHER" id="PTHR30535:SF33">
    <property type="entry name" value="PERIPLASMIC BINDING PROTEIN"/>
    <property type="match status" value="1"/>
</dbReference>
<dbReference type="PROSITE" id="PS50983">
    <property type="entry name" value="FE_B12_PBP"/>
    <property type="match status" value="1"/>
</dbReference>
<evidence type="ECO:0000259" key="3">
    <source>
        <dbReference type="PROSITE" id="PS50983"/>
    </source>
</evidence>
<organism evidence="4 5">
    <name type="scientific">Nocardioides imazamoxiresistens</name>
    <dbReference type="NCBI Taxonomy" id="3231893"/>
    <lineage>
        <taxon>Bacteria</taxon>
        <taxon>Bacillati</taxon>
        <taxon>Actinomycetota</taxon>
        <taxon>Actinomycetes</taxon>
        <taxon>Propionibacteriales</taxon>
        <taxon>Nocardioidaceae</taxon>
        <taxon>Nocardioides</taxon>
    </lineage>
</organism>
<evidence type="ECO:0000313" key="4">
    <source>
        <dbReference type="EMBL" id="MDT9595019.1"/>
    </source>
</evidence>
<feature type="domain" description="Fe/B12 periplasmic-binding" evidence="3">
    <location>
        <begin position="70"/>
        <end position="352"/>
    </location>
</feature>
<reference evidence="4 5" key="1">
    <citation type="submission" date="2023-08" db="EMBL/GenBank/DDBJ databases">
        <title>Nocardioides seae sp. nov., a bacterium isolated from a soil.</title>
        <authorList>
            <person name="Wang X."/>
        </authorList>
    </citation>
    <scope>NUCLEOTIDE SEQUENCE [LARGE SCALE GENOMIC DNA]</scope>
    <source>
        <strain evidence="4 5">YZH12</strain>
    </source>
</reference>
<dbReference type="SUPFAM" id="SSF53807">
    <property type="entry name" value="Helical backbone' metal receptor"/>
    <property type="match status" value="1"/>
</dbReference>
<dbReference type="Gene3D" id="3.40.50.1980">
    <property type="entry name" value="Nitrogenase molybdenum iron protein domain"/>
    <property type="match status" value="2"/>
</dbReference>
<name>A0ABU3Q0V9_9ACTN</name>
<accession>A0ABU3Q0V9</accession>
<comment type="similarity">
    <text evidence="1">Belongs to the bacterial solute-binding protein 8 family.</text>
</comment>
<comment type="caution">
    <text evidence="4">The sequence shown here is derived from an EMBL/GenBank/DDBJ whole genome shotgun (WGS) entry which is preliminary data.</text>
</comment>
<dbReference type="InterPro" id="IPR002491">
    <property type="entry name" value="ABC_transptr_periplasmic_BD"/>
</dbReference>
<feature type="chain" id="PRO_5047258723" evidence="2">
    <location>
        <begin position="33"/>
        <end position="386"/>
    </location>
</feature>
<dbReference type="RefSeq" id="WP_315735366.1">
    <property type="nucleotide sequence ID" value="NZ_JAVYII010000009.1"/>
</dbReference>
<protein>
    <submittedName>
        <fullName evidence="4">ABC transporter substrate-binding protein</fullName>
    </submittedName>
</protein>
<dbReference type="Proteomes" id="UP001268542">
    <property type="component" value="Unassembled WGS sequence"/>
</dbReference>
<dbReference type="Pfam" id="PF01497">
    <property type="entry name" value="Peripla_BP_2"/>
    <property type="match status" value="1"/>
</dbReference>
<dbReference type="EMBL" id="JAVYII010000009">
    <property type="protein sequence ID" value="MDT9595019.1"/>
    <property type="molecule type" value="Genomic_DNA"/>
</dbReference>
<evidence type="ECO:0000256" key="1">
    <source>
        <dbReference type="ARBA" id="ARBA00008814"/>
    </source>
</evidence>
<evidence type="ECO:0000256" key="2">
    <source>
        <dbReference type="SAM" id="SignalP"/>
    </source>
</evidence>
<sequence>MTRTTRPPRRALPAVALAALLAAVLAVSGCSAFGNDEPVEFDRTDDGRSFQTVVDELGREVRVPDPVQSVAIGYNHYNIELVRGVGAGDRIVGVAGDGVDDTPGNEEYWSSVPGADTIVGRAAEFNYDAVVAADPELFITLSNSPYEEAVEKLEPFGIPVLVVTAWEPALFEQNVELLGEVFGTEERAADFSGLYTEINDLLSERLEGVEPRSVYFENGEPNVTGVPGSGWHDIIELAGGENIFADIDFSSGNFEGTVHQTPVDPADVLARDPDLVIRNGLDGTAAGYEPWPAADVAALADELAARPGWSDLTAVRNGDVYVANNFWTSALAKGIGALGLAKRLHPDLFADVDTEEYFRQWVEDFQETPYLPEEDYVHRLGGGETA</sequence>
<dbReference type="PROSITE" id="PS51257">
    <property type="entry name" value="PROKAR_LIPOPROTEIN"/>
    <property type="match status" value="1"/>
</dbReference>
<gene>
    <name evidence="4" type="ORF">RDV89_18160</name>
</gene>
<keyword evidence="5" id="KW-1185">Reference proteome</keyword>
<feature type="signal peptide" evidence="2">
    <location>
        <begin position="1"/>
        <end position="32"/>
    </location>
</feature>
<dbReference type="PANTHER" id="PTHR30535">
    <property type="entry name" value="VITAMIN B12-BINDING PROTEIN"/>
    <property type="match status" value="1"/>
</dbReference>
<proteinExistence type="inferred from homology"/>